<dbReference type="EMBL" id="JAIWYP010000007">
    <property type="protein sequence ID" value="KAH3796877.1"/>
    <property type="molecule type" value="Genomic_DNA"/>
</dbReference>
<reference evidence="1" key="2">
    <citation type="submission" date="2020-11" db="EMBL/GenBank/DDBJ databases">
        <authorList>
            <person name="McCartney M.A."/>
            <person name="Auch B."/>
            <person name="Kono T."/>
            <person name="Mallez S."/>
            <person name="Becker A."/>
            <person name="Gohl D.M."/>
            <person name="Silverstein K.A.T."/>
            <person name="Koren S."/>
            <person name="Bechman K.B."/>
            <person name="Herman A."/>
            <person name="Abrahante J.E."/>
            <person name="Garbe J."/>
        </authorList>
    </citation>
    <scope>NUCLEOTIDE SEQUENCE</scope>
    <source>
        <strain evidence="1">Duluth1</strain>
        <tissue evidence="1">Whole animal</tissue>
    </source>
</reference>
<proteinExistence type="predicted"/>
<organism evidence="1 2">
    <name type="scientific">Dreissena polymorpha</name>
    <name type="common">Zebra mussel</name>
    <name type="synonym">Mytilus polymorpha</name>
    <dbReference type="NCBI Taxonomy" id="45954"/>
    <lineage>
        <taxon>Eukaryota</taxon>
        <taxon>Metazoa</taxon>
        <taxon>Spiralia</taxon>
        <taxon>Lophotrochozoa</taxon>
        <taxon>Mollusca</taxon>
        <taxon>Bivalvia</taxon>
        <taxon>Autobranchia</taxon>
        <taxon>Heteroconchia</taxon>
        <taxon>Euheterodonta</taxon>
        <taxon>Imparidentia</taxon>
        <taxon>Neoheterodontei</taxon>
        <taxon>Myida</taxon>
        <taxon>Dreissenoidea</taxon>
        <taxon>Dreissenidae</taxon>
        <taxon>Dreissena</taxon>
    </lineage>
</organism>
<sequence>MAYVAYFLKFKPTLVPAEKVVFSNFPAKSYVGKELNRPQFRSQRPKTRIVTNQSPR</sequence>
<keyword evidence="2" id="KW-1185">Reference proteome</keyword>
<evidence type="ECO:0000313" key="2">
    <source>
        <dbReference type="Proteomes" id="UP000828390"/>
    </source>
</evidence>
<evidence type="ECO:0000313" key="1">
    <source>
        <dbReference type="EMBL" id="KAH3796877.1"/>
    </source>
</evidence>
<dbReference type="Proteomes" id="UP000828390">
    <property type="component" value="Unassembled WGS sequence"/>
</dbReference>
<gene>
    <name evidence="1" type="ORF">DPMN_150454</name>
</gene>
<dbReference type="AlphaFoldDB" id="A0A9D4FJC8"/>
<name>A0A9D4FJC8_DREPO</name>
<reference evidence="1" key="1">
    <citation type="journal article" date="2019" name="bioRxiv">
        <title>The Genome of the Zebra Mussel, Dreissena polymorpha: A Resource for Invasive Species Research.</title>
        <authorList>
            <person name="McCartney M.A."/>
            <person name="Auch B."/>
            <person name="Kono T."/>
            <person name="Mallez S."/>
            <person name="Zhang Y."/>
            <person name="Obille A."/>
            <person name="Becker A."/>
            <person name="Abrahante J.E."/>
            <person name="Garbe J."/>
            <person name="Badalamenti J.P."/>
            <person name="Herman A."/>
            <person name="Mangelson H."/>
            <person name="Liachko I."/>
            <person name="Sullivan S."/>
            <person name="Sone E.D."/>
            <person name="Koren S."/>
            <person name="Silverstein K.A.T."/>
            <person name="Beckman K.B."/>
            <person name="Gohl D.M."/>
        </authorList>
    </citation>
    <scope>NUCLEOTIDE SEQUENCE</scope>
    <source>
        <strain evidence="1">Duluth1</strain>
        <tissue evidence="1">Whole animal</tissue>
    </source>
</reference>
<comment type="caution">
    <text evidence="1">The sequence shown here is derived from an EMBL/GenBank/DDBJ whole genome shotgun (WGS) entry which is preliminary data.</text>
</comment>
<protein>
    <submittedName>
        <fullName evidence="1">Uncharacterized protein</fullName>
    </submittedName>
</protein>
<accession>A0A9D4FJC8</accession>